<keyword evidence="2" id="KW-1185">Reference proteome</keyword>
<gene>
    <name evidence="1" type="ORF">Dbus_chr3Rg1845</name>
</gene>
<organism evidence="1 2">
    <name type="scientific">Drosophila busckii</name>
    <name type="common">Fruit fly</name>
    <dbReference type="NCBI Taxonomy" id="30019"/>
    <lineage>
        <taxon>Eukaryota</taxon>
        <taxon>Metazoa</taxon>
        <taxon>Ecdysozoa</taxon>
        <taxon>Arthropoda</taxon>
        <taxon>Hexapoda</taxon>
        <taxon>Insecta</taxon>
        <taxon>Pterygota</taxon>
        <taxon>Neoptera</taxon>
        <taxon>Endopterygota</taxon>
        <taxon>Diptera</taxon>
        <taxon>Brachycera</taxon>
        <taxon>Muscomorpha</taxon>
        <taxon>Ephydroidea</taxon>
        <taxon>Drosophilidae</taxon>
        <taxon>Drosophila</taxon>
    </lineage>
</organism>
<dbReference type="Gene3D" id="2.40.128.20">
    <property type="match status" value="1"/>
</dbReference>
<evidence type="ECO:0000313" key="2">
    <source>
        <dbReference type="Proteomes" id="UP000494163"/>
    </source>
</evidence>
<dbReference type="CDD" id="cd00301">
    <property type="entry name" value="lipocalin_FABP"/>
    <property type="match status" value="1"/>
</dbReference>
<dbReference type="AlphaFoldDB" id="A0A0M4F643"/>
<dbReference type="OrthoDB" id="7816615at2759"/>
<dbReference type="SUPFAM" id="SSF50814">
    <property type="entry name" value="Lipocalins"/>
    <property type="match status" value="1"/>
</dbReference>
<dbReference type="STRING" id="30019.A0A0M4F643"/>
<dbReference type="Proteomes" id="UP000494163">
    <property type="component" value="Chromosome 3R"/>
</dbReference>
<dbReference type="SMR" id="A0A0M4F643"/>
<feature type="non-terminal residue" evidence="1">
    <location>
        <position position="1"/>
    </location>
</feature>
<dbReference type="EMBL" id="CP012526">
    <property type="protein sequence ID" value="ALC47095.1"/>
    <property type="molecule type" value="Genomic_DNA"/>
</dbReference>
<evidence type="ECO:0000313" key="1">
    <source>
        <dbReference type="EMBL" id="ALC47095.1"/>
    </source>
</evidence>
<protein>
    <submittedName>
        <fullName evidence="1">CG31446</fullName>
    </submittedName>
</protein>
<dbReference type="OMA" id="FAGIWWE"/>
<proteinExistence type="predicted"/>
<dbReference type="InterPro" id="IPR012674">
    <property type="entry name" value="Calycin"/>
</dbReference>
<reference evidence="1 2" key="1">
    <citation type="submission" date="2015-08" db="EMBL/GenBank/DDBJ databases">
        <title>Ancestral chromatin configuration constrains chromatin evolution on differentiating sex chromosomes in Drosophila.</title>
        <authorList>
            <person name="Zhou Q."/>
            <person name="Bachtrog D."/>
        </authorList>
    </citation>
    <scope>NUCLEOTIDE SEQUENCE [LARGE SCALE GENOMIC DNA]</scope>
    <source>
        <tissue evidence="1">Whole larvae</tissue>
    </source>
</reference>
<sequence>FAGIWWEIARQPTSTYFCTQINITVTNDKDVQIDTTYSNTPIYPWVNQTMNATFTADNNTAKPDGYNFTYWNAPNYTPYTVYKVLNTDYDNYAFICGYTNATDDDTAFGIIIARNRVLSTEVLDKLESESSAKYENFFNGSMILVSQADT</sequence>
<accession>A0A0M4F643</accession>
<name>A0A0M4F643_DROBS</name>